<dbReference type="PANTHER" id="PTHR47723:SF19">
    <property type="entry name" value="POLYNUCLEOTIDYL TRANSFERASE, RIBONUCLEASE H-LIKE SUPERFAMILY PROTEIN"/>
    <property type="match status" value="1"/>
</dbReference>
<dbReference type="InterPro" id="IPR002156">
    <property type="entry name" value="RNaseH_domain"/>
</dbReference>
<dbReference type="EMBL" id="JABFAC010000008">
    <property type="protein sequence ID" value="MBA0621354.1"/>
    <property type="molecule type" value="Genomic_DNA"/>
</dbReference>
<dbReference type="InterPro" id="IPR012337">
    <property type="entry name" value="RNaseH-like_sf"/>
</dbReference>
<dbReference type="InterPro" id="IPR044730">
    <property type="entry name" value="RNase_H-like_dom_plant"/>
</dbReference>
<accession>A0A7J8S5J1</accession>
<proteinExistence type="predicted"/>
<dbReference type="GO" id="GO:0004523">
    <property type="term" value="F:RNA-DNA hybrid ribonuclease activity"/>
    <property type="evidence" value="ECO:0007669"/>
    <property type="project" value="InterPro"/>
</dbReference>
<dbReference type="Pfam" id="PF13456">
    <property type="entry name" value="RVT_3"/>
    <property type="match status" value="1"/>
</dbReference>
<dbReference type="AlphaFoldDB" id="A0A7J8S5J1"/>
<evidence type="ECO:0000259" key="1">
    <source>
        <dbReference type="Pfam" id="PF13456"/>
    </source>
</evidence>
<dbReference type="SUPFAM" id="SSF53098">
    <property type="entry name" value="Ribonuclease H-like"/>
    <property type="match status" value="1"/>
</dbReference>
<organism evidence="2 3">
    <name type="scientific">Gossypium davidsonii</name>
    <name type="common">Davidson's cotton</name>
    <name type="synonym">Gossypium klotzschianum subsp. davidsonii</name>
    <dbReference type="NCBI Taxonomy" id="34287"/>
    <lineage>
        <taxon>Eukaryota</taxon>
        <taxon>Viridiplantae</taxon>
        <taxon>Streptophyta</taxon>
        <taxon>Embryophyta</taxon>
        <taxon>Tracheophyta</taxon>
        <taxon>Spermatophyta</taxon>
        <taxon>Magnoliopsida</taxon>
        <taxon>eudicotyledons</taxon>
        <taxon>Gunneridae</taxon>
        <taxon>Pentapetalae</taxon>
        <taxon>rosids</taxon>
        <taxon>malvids</taxon>
        <taxon>Malvales</taxon>
        <taxon>Malvaceae</taxon>
        <taxon>Malvoideae</taxon>
        <taxon>Gossypium</taxon>
    </lineage>
</organism>
<comment type="caution">
    <text evidence="2">The sequence shown here is derived from an EMBL/GenBank/DDBJ whole genome shotgun (WGS) entry which is preliminary data.</text>
</comment>
<evidence type="ECO:0000313" key="2">
    <source>
        <dbReference type="EMBL" id="MBA0621354.1"/>
    </source>
</evidence>
<protein>
    <recommendedName>
        <fullName evidence="1">RNase H type-1 domain-containing protein</fullName>
    </recommendedName>
</protein>
<evidence type="ECO:0000313" key="3">
    <source>
        <dbReference type="Proteomes" id="UP000593561"/>
    </source>
</evidence>
<gene>
    <name evidence="2" type="ORF">Godav_006990</name>
</gene>
<sequence length="200" mass="22724">MNMFIFQDVTWTALEIVKVSLSWARNSLISVIDVTNTPLKLVLLGHSWLIRGLILFTDGAVASGDGSASVRGVLLFEAELWRILDGLLVLLSKGFKKATIQTDNLEVVKALQDNLMINSSIIMLRRIRRIMRTEGQWCIRYVPREFNEIADCLTKLSLVRKSSLQIYDGAPNEVLELVQQDKTNNTFVQFNLMTFCIFIL</sequence>
<dbReference type="InterPro" id="IPR036397">
    <property type="entry name" value="RNaseH_sf"/>
</dbReference>
<keyword evidence="3" id="KW-1185">Reference proteome</keyword>
<dbReference type="Proteomes" id="UP000593561">
    <property type="component" value="Unassembled WGS sequence"/>
</dbReference>
<dbReference type="InterPro" id="IPR053151">
    <property type="entry name" value="RNase_H-like"/>
</dbReference>
<dbReference type="Gene3D" id="3.30.420.10">
    <property type="entry name" value="Ribonuclease H-like superfamily/Ribonuclease H"/>
    <property type="match status" value="1"/>
</dbReference>
<name>A0A7J8S5J1_GOSDV</name>
<reference evidence="2 3" key="1">
    <citation type="journal article" date="2019" name="Genome Biol. Evol.">
        <title>Insights into the evolution of the New World diploid cottons (Gossypium, subgenus Houzingenia) based on genome sequencing.</title>
        <authorList>
            <person name="Grover C.E."/>
            <person name="Arick M.A. 2nd"/>
            <person name="Thrash A."/>
            <person name="Conover J.L."/>
            <person name="Sanders W.S."/>
            <person name="Peterson D.G."/>
            <person name="Frelichowski J.E."/>
            <person name="Scheffler J.A."/>
            <person name="Scheffler B.E."/>
            <person name="Wendel J.F."/>
        </authorList>
    </citation>
    <scope>NUCLEOTIDE SEQUENCE [LARGE SCALE GENOMIC DNA]</scope>
    <source>
        <strain evidence="2">27</strain>
        <tissue evidence="2">Leaf</tissue>
    </source>
</reference>
<dbReference type="GO" id="GO:0003676">
    <property type="term" value="F:nucleic acid binding"/>
    <property type="evidence" value="ECO:0007669"/>
    <property type="project" value="InterPro"/>
</dbReference>
<feature type="domain" description="RNase H type-1" evidence="1">
    <location>
        <begin position="76"/>
        <end position="155"/>
    </location>
</feature>
<dbReference type="PANTHER" id="PTHR47723">
    <property type="entry name" value="OS05G0353850 PROTEIN"/>
    <property type="match status" value="1"/>
</dbReference>
<dbReference type="CDD" id="cd06222">
    <property type="entry name" value="RNase_H_like"/>
    <property type="match status" value="1"/>
</dbReference>